<gene>
    <name evidence="8" type="ORF">AFM12_16215</name>
</gene>
<dbReference type="PANTHER" id="PTHR22600">
    <property type="entry name" value="BETA-HEXOSAMINIDASE"/>
    <property type="match status" value="1"/>
</dbReference>
<evidence type="ECO:0000256" key="6">
    <source>
        <dbReference type="PIRSR" id="PIRSR625705-1"/>
    </source>
</evidence>
<dbReference type="PRINTS" id="PR00738">
    <property type="entry name" value="GLHYDRLASE20"/>
</dbReference>
<dbReference type="Pfam" id="PF00728">
    <property type="entry name" value="Glyco_hydro_20"/>
    <property type="match status" value="1"/>
</dbReference>
<dbReference type="InterPro" id="IPR000421">
    <property type="entry name" value="FA58C"/>
</dbReference>
<evidence type="ECO:0000259" key="7">
    <source>
        <dbReference type="PROSITE" id="PS50022"/>
    </source>
</evidence>
<comment type="catalytic activity">
    <reaction evidence="1">
        <text>Hydrolysis of terminal non-reducing N-acetyl-D-hexosamine residues in N-acetyl-beta-D-hexosaminides.</text>
        <dbReference type="EC" id="3.2.1.52"/>
    </reaction>
</comment>
<dbReference type="Gene3D" id="2.60.120.260">
    <property type="entry name" value="Galactose-binding domain-like"/>
    <property type="match status" value="1"/>
</dbReference>
<name>A0A0P7BZ13_9BACT</name>
<dbReference type="SUPFAM" id="SSF55545">
    <property type="entry name" value="beta-N-acetylhexosaminidase-like domain"/>
    <property type="match status" value="1"/>
</dbReference>
<dbReference type="PROSITE" id="PS50022">
    <property type="entry name" value="FA58C_3"/>
    <property type="match status" value="1"/>
</dbReference>
<evidence type="ECO:0000313" key="8">
    <source>
        <dbReference type="EMBL" id="KPM47382.1"/>
    </source>
</evidence>
<dbReference type="PANTHER" id="PTHR22600:SF57">
    <property type="entry name" value="BETA-N-ACETYLHEXOSAMINIDASE"/>
    <property type="match status" value="1"/>
</dbReference>
<keyword evidence="4" id="KW-0378">Hydrolase</keyword>
<proteinExistence type="inferred from homology"/>
<dbReference type="SUPFAM" id="SSF51445">
    <property type="entry name" value="(Trans)glycosidases"/>
    <property type="match status" value="1"/>
</dbReference>
<feature type="active site" description="Proton donor" evidence="6">
    <location>
        <position position="327"/>
    </location>
</feature>
<sequence length="761" mass="85764">MRLRVVLLFLLTPFVLFAQNLIPKPVSFEKGEGAFRLNSSTVVWAETASEEVKTIAESLRLRIASTTHLNPELVKVARRNFISFSINTDLAADAYTIHVDNEKAELKGGSGRGLFYAYQTLLQLFQDQIYNSEASYGFRLTLPACDIFDQPRFGYRGSMLDVGRHIMPVSFIKKYIDLLAMYKFNQFHWHLTEDQGWRIEIKKYPKLTEVGAYRKESMVGHYSDQKFDGKQYGGFYTQEEVKEIVAYAASKYINVIPEIEMPGHAQAALASYPELGCTGGPYEVRTLWGVSENVYCPYETTFTFLQDVLTEVMELFPSEYIHIGGDECPKDTWEDSEFCQNLIKTEGLGDEHGLQSYFISRIDSFLTSRGRRLIGWDEILEGGLSPNATVMSWRGTEGGIEAARQNHDVIMSPNSYYYLDYYQGDPATEPLAIGGNLPLEKVYSYEPFTDELTDEQKEYILGVQGNLWTEYISTPEKAEYMLFPRLLAVAETGWSPQGEKDYENFVSRVQGHFGKLLMRNVNFSRSIWNLESEVTGNPGQGLTLWLNTVVENPVIRYNLGEELPDANSPLYDFETGIKIEKGTMIRAALFDKDNKPYGNVFTTTLKVNKATGKTYELRSKPTRYTGGSTYALTDGKVGILNNNNTWVGLNGDDLDLTLDLGEITEINEVIIGFLHAPGSWIMYPKSLQISTSEDGENFKDYPVYDLTVPEGASAAGQSMMNLNGVKARYLKIKAENYGSLPEGHAGAGKPAWLFVDEIEVN</sequence>
<dbReference type="InterPro" id="IPR015882">
    <property type="entry name" value="HEX_bac_N"/>
</dbReference>
<dbReference type="EC" id="3.2.1.52" evidence="3"/>
<dbReference type="Gene3D" id="3.30.379.10">
    <property type="entry name" value="Chitobiase/beta-hexosaminidase domain 2-like"/>
    <property type="match status" value="1"/>
</dbReference>
<organism evidence="8 9">
    <name type="scientific">Jiulongibacter sediminis</name>
    <dbReference type="NCBI Taxonomy" id="1605367"/>
    <lineage>
        <taxon>Bacteria</taxon>
        <taxon>Pseudomonadati</taxon>
        <taxon>Bacteroidota</taxon>
        <taxon>Cytophagia</taxon>
        <taxon>Cytophagales</taxon>
        <taxon>Leadbetterellaceae</taxon>
        <taxon>Jiulongibacter</taxon>
    </lineage>
</organism>
<dbReference type="AlphaFoldDB" id="A0A0P7BZ13"/>
<comment type="caution">
    <text evidence="8">The sequence shown here is derived from an EMBL/GenBank/DDBJ whole genome shotgun (WGS) entry which is preliminary data.</text>
</comment>
<dbReference type="OrthoDB" id="9763537at2"/>
<dbReference type="InterPro" id="IPR029018">
    <property type="entry name" value="Hex-like_dom2"/>
</dbReference>
<feature type="domain" description="F5/8 type C" evidence="7">
    <location>
        <begin position="602"/>
        <end position="732"/>
    </location>
</feature>
<evidence type="ECO:0000256" key="3">
    <source>
        <dbReference type="ARBA" id="ARBA00012663"/>
    </source>
</evidence>
<dbReference type="RefSeq" id="WP_055150388.1">
    <property type="nucleotide sequence ID" value="NZ_JXSZ01000012.1"/>
</dbReference>
<protein>
    <recommendedName>
        <fullName evidence="3">beta-N-acetylhexosaminidase</fullName>
        <ecNumber evidence="3">3.2.1.52</ecNumber>
    </recommendedName>
</protein>
<evidence type="ECO:0000256" key="2">
    <source>
        <dbReference type="ARBA" id="ARBA00006285"/>
    </source>
</evidence>
<dbReference type="CDD" id="cd06563">
    <property type="entry name" value="GH20_chitobiase-like"/>
    <property type="match status" value="1"/>
</dbReference>
<dbReference type="EMBL" id="LGTQ01000012">
    <property type="protein sequence ID" value="KPM47382.1"/>
    <property type="molecule type" value="Genomic_DNA"/>
</dbReference>
<dbReference type="PATRIC" id="fig|1605367.3.peg.674"/>
<dbReference type="InterPro" id="IPR025705">
    <property type="entry name" value="Beta_hexosaminidase_sua/sub"/>
</dbReference>
<evidence type="ECO:0000256" key="4">
    <source>
        <dbReference type="ARBA" id="ARBA00022801"/>
    </source>
</evidence>
<keyword evidence="5" id="KW-0326">Glycosidase</keyword>
<dbReference type="InterPro" id="IPR017853">
    <property type="entry name" value="GH"/>
</dbReference>
<evidence type="ECO:0000313" key="9">
    <source>
        <dbReference type="Proteomes" id="UP000050454"/>
    </source>
</evidence>
<dbReference type="GO" id="GO:0030203">
    <property type="term" value="P:glycosaminoglycan metabolic process"/>
    <property type="evidence" value="ECO:0007669"/>
    <property type="project" value="TreeGrafter"/>
</dbReference>
<dbReference type="SUPFAM" id="SSF49785">
    <property type="entry name" value="Galactose-binding domain-like"/>
    <property type="match status" value="1"/>
</dbReference>
<reference evidence="8 9" key="1">
    <citation type="submission" date="2015-07" db="EMBL/GenBank/DDBJ databases">
        <title>The draft genome sequence of Leadbetterella sp. JN14-9.</title>
        <authorList>
            <person name="Liu Y."/>
            <person name="Du J."/>
            <person name="Shao Z."/>
        </authorList>
    </citation>
    <scope>NUCLEOTIDE SEQUENCE [LARGE SCALE GENOMIC DNA]</scope>
    <source>
        <strain evidence="8 9">JN14-9</strain>
    </source>
</reference>
<dbReference type="Gene3D" id="3.20.20.80">
    <property type="entry name" value="Glycosidases"/>
    <property type="match status" value="1"/>
</dbReference>
<dbReference type="InterPro" id="IPR008979">
    <property type="entry name" value="Galactose-bd-like_sf"/>
</dbReference>
<evidence type="ECO:0000256" key="5">
    <source>
        <dbReference type="ARBA" id="ARBA00023295"/>
    </source>
</evidence>
<dbReference type="Pfam" id="PF00754">
    <property type="entry name" value="F5_F8_type_C"/>
    <property type="match status" value="1"/>
</dbReference>
<dbReference type="GO" id="GO:0016020">
    <property type="term" value="C:membrane"/>
    <property type="evidence" value="ECO:0007669"/>
    <property type="project" value="TreeGrafter"/>
</dbReference>
<dbReference type="Proteomes" id="UP000050454">
    <property type="component" value="Unassembled WGS sequence"/>
</dbReference>
<accession>A0A0P7BZ13</accession>
<dbReference type="Pfam" id="PF02838">
    <property type="entry name" value="Glyco_hydro_20b"/>
    <property type="match status" value="1"/>
</dbReference>
<dbReference type="STRING" id="1605367.AFM12_16215"/>
<comment type="similarity">
    <text evidence="2">Belongs to the glycosyl hydrolase 20 family.</text>
</comment>
<dbReference type="GO" id="GO:0004563">
    <property type="term" value="F:beta-N-acetylhexosaminidase activity"/>
    <property type="evidence" value="ECO:0007669"/>
    <property type="project" value="UniProtKB-EC"/>
</dbReference>
<evidence type="ECO:0000256" key="1">
    <source>
        <dbReference type="ARBA" id="ARBA00001231"/>
    </source>
</evidence>
<dbReference type="GO" id="GO:0005975">
    <property type="term" value="P:carbohydrate metabolic process"/>
    <property type="evidence" value="ECO:0007669"/>
    <property type="project" value="InterPro"/>
</dbReference>
<keyword evidence="9" id="KW-1185">Reference proteome</keyword>
<dbReference type="InterPro" id="IPR015883">
    <property type="entry name" value="Glyco_hydro_20_cat"/>
</dbReference>